<evidence type="ECO:0000256" key="5">
    <source>
        <dbReference type="ARBA" id="ARBA00032875"/>
    </source>
</evidence>
<evidence type="ECO:0000259" key="7">
    <source>
        <dbReference type="Pfam" id="PF00501"/>
    </source>
</evidence>
<comment type="caution">
    <text evidence="8">The sequence shown here is derived from an EMBL/GenBank/DDBJ whole genome shotgun (WGS) entry which is preliminary data.</text>
</comment>
<proteinExistence type="inferred from homology"/>
<dbReference type="Pfam" id="PF00501">
    <property type="entry name" value="AMP-binding"/>
    <property type="match status" value="1"/>
</dbReference>
<dbReference type="OrthoDB" id="5240489at2"/>
<evidence type="ECO:0000313" key="9">
    <source>
        <dbReference type="Proteomes" id="UP000246050"/>
    </source>
</evidence>
<reference evidence="8 9" key="1">
    <citation type="submission" date="2018-05" db="EMBL/GenBank/DDBJ databases">
        <title>Micromonosporas from Atacama Desert.</title>
        <authorList>
            <person name="Carro L."/>
            <person name="Golinska P."/>
            <person name="Klenk H.-P."/>
            <person name="Goodfellow M."/>
        </authorList>
    </citation>
    <scope>NUCLEOTIDE SEQUENCE [LARGE SCALE GENOMIC DNA]</scope>
    <source>
        <strain evidence="8 9">4G51</strain>
    </source>
</reference>
<dbReference type="InterPro" id="IPR042099">
    <property type="entry name" value="ANL_N_sf"/>
</dbReference>
<dbReference type="Proteomes" id="UP000246050">
    <property type="component" value="Unassembled WGS sequence"/>
</dbReference>
<dbReference type="AlphaFoldDB" id="A0A317DIG4"/>
<dbReference type="PANTHER" id="PTHR43272:SF32">
    <property type="entry name" value="AMP-DEPENDENT SYNTHETASE_LIGASE DOMAIN-CONTAINING PROTEIN"/>
    <property type="match status" value="1"/>
</dbReference>
<dbReference type="GO" id="GO:0016020">
    <property type="term" value="C:membrane"/>
    <property type="evidence" value="ECO:0007669"/>
    <property type="project" value="TreeGrafter"/>
</dbReference>
<dbReference type="Pfam" id="PF23562">
    <property type="entry name" value="AMP-binding_C_3"/>
    <property type="match status" value="1"/>
</dbReference>
<feature type="domain" description="AMP-dependent synthetase/ligase" evidence="7">
    <location>
        <begin position="40"/>
        <end position="452"/>
    </location>
</feature>
<evidence type="ECO:0000256" key="6">
    <source>
        <dbReference type="SAM" id="MobiDB-lite"/>
    </source>
</evidence>
<keyword evidence="2 8" id="KW-0436">Ligase</keyword>
<dbReference type="PANTHER" id="PTHR43272">
    <property type="entry name" value="LONG-CHAIN-FATTY-ACID--COA LIGASE"/>
    <property type="match status" value="1"/>
</dbReference>
<keyword evidence="3" id="KW-0276">Fatty acid metabolism</keyword>
<evidence type="ECO:0000313" key="8">
    <source>
        <dbReference type="EMBL" id="PWR13526.1"/>
    </source>
</evidence>
<dbReference type="InterPro" id="IPR020845">
    <property type="entry name" value="AMP-binding_CS"/>
</dbReference>
<accession>A0A317DIG4</accession>
<dbReference type="CDD" id="cd05907">
    <property type="entry name" value="VL_LC_FACS_like"/>
    <property type="match status" value="1"/>
</dbReference>
<gene>
    <name evidence="8" type="ORF">DKT69_20435</name>
</gene>
<feature type="region of interest" description="Disordered" evidence="6">
    <location>
        <begin position="1"/>
        <end position="28"/>
    </location>
</feature>
<keyword evidence="4" id="KW-0443">Lipid metabolism</keyword>
<dbReference type="EMBL" id="QGKS01000261">
    <property type="protein sequence ID" value="PWR13526.1"/>
    <property type="molecule type" value="Genomic_DNA"/>
</dbReference>
<dbReference type="Gene3D" id="3.40.50.12780">
    <property type="entry name" value="N-terminal domain of ligase-like"/>
    <property type="match status" value="1"/>
</dbReference>
<dbReference type="GO" id="GO:0004467">
    <property type="term" value="F:long-chain fatty acid-CoA ligase activity"/>
    <property type="evidence" value="ECO:0007669"/>
    <property type="project" value="TreeGrafter"/>
</dbReference>
<evidence type="ECO:0000256" key="4">
    <source>
        <dbReference type="ARBA" id="ARBA00023098"/>
    </source>
</evidence>
<evidence type="ECO:0000256" key="2">
    <source>
        <dbReference type="ARBA" id="ARBA00022598"/>
    </source>
</evidence>
<comment type="similarity">
    <text evidence="1">Belongs to the ATP-dependent AMP-binding enzyme family.</text>
</comment>
<dbReference type="PROSITE" id="PS00455">
    <property type="entry name" value="AMP_BINDING"/>
    <property type="match status" value="1"/>
</dbReference>
<organism evidence="8 9">
    <name type="scientific">Micromonospora sicca</name>
    <dbReference type="NCBI Taxonomy" id="2202420"/>
    <lineage>
        <taxon>Bacteria</taxon>
        <taxon>Bacillati</taxon>
        <taxon>Actinomycetota</taxon>
        <taxon>Actinomycetes</taxon>
        <taxon>Micromonosporales</taxon>
        <taxon>Micromonosporaceae</taxon>
        <taxon>Micromonospora</taxon>
    </lineage>
</organism>
<sequence length="626" mass="67561">MTRCRLSHGAASEGADVQDVTADPTVSGTGMPGLAEMVWENARKAPDAVQFVRPDPVPRSWPASRSVQGGPVPVTCLQFRDDVLSIARGFIAAGVGHGDRVGLMSRTRYEWTLVDYALWSIGAITVPVYDTSSADQVEWILSDSGAVACVVETSGQGALLAGLHDRLPALGRIWQIDAGDLIGLAGAGRMVDDMQVEARRRAVSGGDLASIVYTSGTTGRPKGCVLTHHNILCDVRGAAAVLPDLLRPGASTVLFLPLAHAFARLIQVGMVYRRATMVHSATAAGVLDQLRKYRPTFILAVPRVFEKMYNQARRKAEDAHRGRLFSVVDAVAVRYSRAMDTPRGPGVLWRVARAVCDVVAYRRLRAAIGGQCRTAIVGGAPLGERLGHFFRGAGITPLEGYGLTETSPAVTANRPSAMKIGTVGRPLPGVEVRIADDGEVLVRGDVVFAGYWNNPEATNDTLTADGWLRTGDLGSLDDEGFLRITGRRKEIIVTATGNNLAPAPIEEKIRTHPLISQSMLVGDDRPYVAALVTIDPQAWSRWRVRHGHPDAQVAELQDNAELRAAVQGAVDSANQTVSKAEQVKTFRILPRDLTEADGELTPTLKIRREVVQRHFADDVEALYRGH</sequence>
<dbReference type="SUPFAM" id="SSF56801">
    <property type="entry name" value="Acetyl-CoA synthetase-like"/>
    <property type="match status" value="1"/>
</dbReference>
<protein>
    <recommendedName>
        <fullName evidence="5">Acyl-CoA synthetase</fullName>
    </recommendedName>
</protein>
<dbReference type="InterPro" id="IPR000873">
    <property type="entry name" value="AMP-dep_synth/lig_dom"/>
</dbReference>
<evidence type="ECO:0000256" key="3">
    <source>
        <dbReference type="ARBA" id="ARBA00022832"/>
    </source>
</evidence>
<evidence type="ECO:0000256" key="1">
    <source>
        <dbReference type="ARBA" id="ARBA00006432"/>
    </source>
</evidence>
<name>A0A317DIG4_9ACTN</name>